<reference evidence="2 3" key="1">
    <citation type="journal article" date="2023" name="Plants (Basel)">
        <title>Bridging the Gap: Combining Genomics and Transcriptomics Approaches to Understand Stylosanthes scabra, an Orphan Legume from the Brazilian Caatinga.</title>
        <authorList>
            <person name="Ferreira-Neto J.R.C."/>
            <person name="da Silva M.D."/>
            <person name="Binneck E."/>
            <person name="de Melo N.F."/>
            <person name="da Silva R.H."/>
            <person name="de Melo A.L.T.M."/>
            <person name="Pandolfi V."/>
            <person name="Bustamante F.O."/>
            <person name="Brasileiro-Vidal A.C."/>
            <person name="Benko-Iseppon A.M."/>
        </authorList>
    </citation>
    <scope>NUCLEOTIDE SEQUENCE [LARGE SCALE GENOMIC DNA]</scope>
    <source>
        <tissue evidence="2">Leaves</tissue>
    </source>
</reference>
<evidence type="ECO:0000313" key="2">
    <source>
        <dbReference type="EMBL" id="MED6225158.1"/>
    </source>
</evidence>
<feature type="transmembrane region" description="Helical" evidence="1">
    <location>
        <begin position="14"/>
        <end position="34"/>
    </location>
</feature>
<gene>
    <name evidence="2" type="ORF">PIB30_091017</name>
</gene>
<keyword evidence="1" id="KW-0472">Membrane</keyword>
<organism evidence="2 3">
    <name type="scientific">Stylosanthes scabra</name>
    <dbReference type="NCBI Taxonomy" id="79078"/>
    <lineage>
        <taxon>Eukaryota</taxon>
        <taxon>Viridiplantae</taxon>
        <taxon>Streptophyta</taxon>
        <taxon>Embryophyta</taxon>
        <taxon>Tracheophyta</taxon>
        <taxon>Spermatophyta</taxon>
        <taxon>Magnoliopsida</taxon>
        <taxon>eudicotyledons</taxon>
        <taxon>Gunneridae</taxon>
        <taxon>Pentapetalae</taxon>
        <taxon>rosids</taxon>
        <taxon>fabids</taxon>
        <taxon>Fabales</taxon>
        <taxon>Fabaceae</taxon>
        <taxon>Papilionoideae</taxon>
        <taxon>50 kb inversion clade</taxon>
        <taxon>dalbergioids sensu lato</taxon>
        <taxon>Dalbergieae</taxon>
        <taxon>Pterocarpus clade</taxon>
        <taxon>Stylosanthes</taxon>
    </lineage>
</organism>
<protein>
    <submittedName>
        <fullName evidence="2">Uncharacterized protein</fullName>
    </submittedName>
</protein>
<evidence type="ECO:0000313" key="3">
    <source>
        <dbReference type="Proteomes" id="UP001341840"/>
    </source>
</evidence>
<sequence>MGHGRDAEQVVSELWFGGCKFLLAYCCVAAMTHVSSVMKFDIKKFDERMFFGLWQVQVNDLLIQSGLHKMRKVWAYCPGGASSANGSEVADVASLAEGYDDIL</sequence>
<name>A0ABU6ZT28_9FABA</name>
<evidence type="ECO:0000256" key="1">
    <source>
        <dbReference type="SAM" id="Phobius"/>
    </source>
</evidence>
<dbReference type="Proteomes" id="UP001341840">
    <property type="component" value="Unassembled WGS sequence"/>
</dbReference>
<accession>A0ABU6ZT28</accession>
<comment type="caution">
    <text evidence="2">The sequence shown here is derived from an EMBL/GenBank/DDBJ whole genome shotgun (WGS) entry which is preliminary data.</text>
</comment>
<keyword evidence="1" id="KW-0812">Transmembrane</keyword>
<keyword evidence="1" id="KW-1133">Transmembrane helix</keyword>
<keyword evidence="3" id="KW-1185">Reference proteome</keyword>
<dbReference type="EMBL" id="JASCZI010273651">
    <property type="protein sequence ID" value="MED6225158.1"/>
    <property type="molecule type" value="Genomic_DNA"/>
</dbReference>
<proteinExistence type="predicted"/>